<dbReference type="GO" id="GO:0045271">
    <property type="term" value="C:respiratory chain complex I"/>
    <property type="evidence" value="ECO:0007669"/>
    <property type="project" value="InterPro"/>
</dbReference>
<proteinExistence type="inferred from homology"/>
<dbReference type="InterPro" id="IPR045299">
    <property type="entry name" value="Complex1_LYR_NDUFA6_LYRM6"/>
</dbReference>
<reference evidence="9 10" key="1">
    <citation type="journal article" date="2017" name="Nature">
        <title>The Apostasia genome and the evolution of orchids.</title>
        <authorList>
            <person name="Zhang G.Q."/>
            <person name="Liu K.W."/>
            <person name="Li Z."/>
            <person name="Lohaus R."/>
            <person name="Hsiao Y.Y."/>
            <person name="Niu S.C."/>
            <person name="Wang J.Y."/>
            <person name="Lin Y.C."/>
            <person name="Xu Q."/>
            <person name="Chen L.J."/>
            <person name="Yoshida K."/>
            <person name="Fujiwara S."/>
            <person name="Wang Z.W."/>
            <person name="Zhang Y.Q."/>
            <person name="Mitsuda N."/>
            <person name="Wang M."/>
            <person name="Liu G.H."/>
            <person name="Pecoraro L."/>
            <person name="Huang H.X."/>
            <person name="Xiao X.J."/>
            <person name="Lin M."/>
            <person name="Wu X.Y."/>
            <person name="Wu W.L."/>
            <person name="Chen Y.Y."/>
            <person name="Chang S.B."/>
            <person name="Sakamoto S."/>
            <person name="Ohme-Takagi M."/>
            <person name="Yagi M."/>
            <person name="Zeng S.J."/>
            <person name="Shen C.Y."/>
            <person name="Yeh C.M."/>
            <person name="Luo Y.B."/>
            <person name="Tsai W.C."/>
            <person name="Van de Peer Y."/>
            <person name="Liu Z.J."/>
        </authorList>
    </citation>
    <scope>NUCLEOTIDE SEQUENCE [LARGE SCALE GENOMIC DNA]</scope>
    <source>
        <strain evidence="10">cv. Shenzhen</strain>
        <tissue evidence="9">Stem</tissue>
    </source>
</reference>
<gene>
    <name evidence="9" type="ORF">AXF42_Ash008771</name>
</gene>
<dbReference type="Proteomes" id="UP000236161">
    <property type="component" value="Unassembled WGS sequence"/>
</dbReference>
<comment type="subcellular location">
    <subcellularLocation>
        <location evidence="1">Mitochondrion inner membrane</location>
        <topology evidence="1">Peripheral membrane protein</topology>
        <orientation evidence="1">Matrix side</orientation>
    </subcellularLocation>
</comment>
<dbReference type="PANTHER" id="PTHR12964:SF0">
    <property type="entry name" value="NADH DEHYDROGENASE [UBIQUINONE] 1 ALPHA SUBCOMPLEX SUBUNIT 6"/>
    <property type="match status" value="1"/>
</dbReference>
<keyword evidence="7" id="KW-0496">Mitochondrion</keyword>
<keyword evidence="9" id="KW-0560">Oxidoreductase</keyword>
<dbReference type="CDD" id="cd20266">
    <property type="entry name" value="Complex1_LYR_NDUFA6_LYRM6"/>
    <property type="match status" value="1"/>
</dbReference>
<keyword evidence="3" id="KW-0813">Transport</keyword>
<keyword evidence="6" id="KW-0249">Electron transport</keyword>
<dbReference type="EMBL" id="KZ451951">
    <property type="protein sequence ID" value="PKA58484.1"/>
    <property type="molecule type" value="Genomic_DNA"/>
</dbReference>
<evidence type="ECO:0000313" key="10">
    <source>
        <dbReference type="Proteomes" id="UP000236161"/>
    </source>
</evidence>
<dbReference type="EC" id="1.6.99.3" evidence="9"/>
<name>A0A2I0ASE9_9ASPA</name>
<sequence>MAAPLRGVVGARVPPNSKTLEEAGRRTFDFFKTACRSLPSVMEIYNLHDVVTVSQLRSTISAEIRKNAHVTNPKVCKTFFQFQFFVPFLYAFLSGCNHLRSRLVIDMLLFKAMEELTNIVDHAKQRHHLIGQYVLGREGLVKNVDTKDKGISDFLKRFYETNYF</sequence>
<evidence type="ECO:0000256" key="5">
    <source>
        <dbReference type="ARBA" id="ARBA00022792"/>
    </source>
</evidence>
<dbReference type="GO" id="GO:0006979">
    <property type="term" value="P:response to oxidative stress"/>
    <property type="evidence" value="ECO:0007669"/>
    <property type="project" value="TreeGrafter"/>
</dbReference>
<evidence type="ECO:0000256" key="2">
    <source>
        <dbReference type="ARBA" id="ARBA00009508"/>
    </source>
</evidence>
<accession>A0A2I0ASE9</accession>
<dbReference type="GO" id="GO:0005743">
    <property type="term" value="C:mitochondrial inner membrane"/>
    <property type="evidence" value="ECO:0007669"/>
    <property type="project" value="UniProtKB-SubCell"/>
</dbReference>
<protein>
    <submittedName>
        <fullName evidence="9">NADH dehydrogenase [ubiquinone] 1 alpha subcomplex subunit 6</fullName>
        <ecNumber evidence="9">1.6.5.3</ecNumber>
        <ecNumber evidence="9">1.6.99.3</ecNumber>
    </submittedName>
</protein>
<evidence type="ECO:0000256" key="3">
    <source>
        <dbReference type="ARBA" id="ARBA00022448"/>
    </source>
</evidence>
<evidence type="ECO:0000256" key="7">
    <source>
        <dbReference type="ARBA" id="ARBA00023128"/>
    </source>
</evidence>
<dbReference type="AlphaFoldDB" id="A0A2I0ASE9"/>
<evidence type="ECO:0000256" key="6">
    <source>
        <dbReference type="ARBA" id="ARBA00022982"/>
    </source>
</evidence>
<dbReference type="STRING" id="1088818.A0A2I0ASE9"/>
<comment type="similarity">
    <text evidence="2">Belongs to the complex I LYR family.</text>
</comment>
<dbReference type="EC" id="1.6.5.3" evidence="9"/>
<evidence type="ECO:0000313" key="9">
    <source>
        <dbReference type="EMBL" id="PKA58484.1"/>
    </source>
</evidence>
<evidence type="ECO:0000256" key="4">
    <source>
        <dbReference type="ARBA" id="ARBA00022660"/>
    </source>
</evidence>
<dbReference type="GO" id="GO:0016491">
    <property type="term" value="F:oxidoreductase activity"/>
    <property type="evidence" value="ECO:0007669"/>
    <property type="project" value="UniProtKB-KW"/>
</dbReference>
<keyword evidence="9" id="KW-0830">Ubiquinone</keyword>
<keyword evidence="10" id="KW-1185">Reference proteome</keyword>
<keyword evidence="5" id="KW-0999">Mitochondrion inner membrane</keyword>
<dbReference type="OrthoDB" id="14535at2759"/>
<dbReference type="PANTHER" id="PTHR12964">
    <property type="entry name" value="NADH-UBIQUINONE OXIDOREDUCTASE B14 SUBUNIT"/>
    <property type="match status" value="1"/>
</dbReference>
<dbReference type="InterPro" id="IPR016488">
    <property type="entry name" value="NADH_Ub_cplx-1_asu_su-6"/>
</dbReference>
<keyword evidence="8" id="KW-0472">Membrane</keyword>
<evidence type="ECO:0000256" key="8">
    <source>
        <dbReference type="ARBA" id="ARBA00023136"/>
    </source>
</evidence>
<evidence type="ECO:0000256" key="1">
    <source>
        <dbReference type="ARBA" id="ARBA00004443"/>
    </source>
</evidence>
<keyword evidence="4" id="KW-0679">Respiratory chain</keyword>
<organism evidence="9 10">
    <name type="scientific">Apostasia shenzhenica</name>
    <dbReference type="NCBI Taxonomy" id="1088818"/>
    <lineage>
        <taxon>Eukaryota</taxon>
        <taxon>Viridiplantae</taxon>
        <taxon>Streptophyta</taxon>
        <taxon>Embryophyta</taxon>
        <taxon>Tracheophyta</taxon>
        <taxon>Spermatophyta</taxon>
        <taxon>Magnoliopsida</taxon>
        <taxon>Liliopsida</taxon>
        <taxon>Asparagales</taxon>
        <taxon>Orchidaceae</taxon>
        <taxon>Apostasioideae</taxon>
        <taxon>Apostasia</taxon>
    </lineage>
</organism>